<dbReference type="EMBL" id="JAINUL010000001">
    <property type="protein sequence ID" value="MCC0093977.1"/>
    <property type="molecule type" value="Genomic_DNA"/>
</dbReference>
<evidence type="ECO:0000256" key="1">
    <source>
        <dbReference type="SAM" id="MobiDB-lite"/>
    </source>
</evidence>
<dbReference type="InterPro" id="IPR009081">
    <property type="entry name" value="PP-bd_ACP"/>
</dbReference>
<accession>A0ABS8DZ22</accession>
<feature type="domain" description="Carrier" evidence="2">
    <location>
        <begin position="2"/>
        <end position="91"/>
    </location>
</feature>
<feature type="compositionally biased region" description="Low complexity" evidence="1">
    <location>
        <begin position="98"/>
        <end position="122"/>
    </location>
</feature>
<dbReference type="Gene3D" id="1.10.1200.10">
    <property type="entry name" value="ACP-like"/>
    <property type="match status" value="1"/>
</dbReference>
<name>A0ABS8DZ22_9ACTN</name>
<comment type="caution">
    <text evidence="3">The sequence shown here is derived from an EMBL/GenBank/DDBJ whole genome shotgun (WGS) entry which is preliminary data.</text>
</comment>
<keyword evidence="4" id="KW-1185">Reference proteome</keyword>
<dbReference type="InterPro" id="IPR036736">
    <property type="entry name" value="ACP-like_sf"/>
</dbReference>
<dbReference type="Proteomes" id="UP001520654">
    <property type="component" value="Unassembled WGS sequence"/>
</dbReference>
<feature type="region of interest" description="Disordered" evidence="1">
    <location>
        <begin position="97"/>
        <end position="122"/>
    </location>
</feature>
<evidence type="ECO:0000313" key="4">
    <source>
        <dbReference type="Proteomes" id="UP001520654"/>
    </source>
</evidence>
<organism evidence="3 4">
    <name type="scientific">Streptomyces flavotricini</name>
    <dbReference type="NCBI Taxonomy" id="66888"/>
    <lineage>
        <taxon>Bacteria</taxon>
        <taxon>Bacillati</taxon>
        <taxon>Actinomycetota</taxon>
        <taxon>Actinomycetes</taxon>
        <taxon>Kitasatosporales</taxon>
        <taxon>Streptomycetaceae</taxon>
        <taxon>Streptomyces</taxon>
    </lineage>
</organism>
<dbReference type="PROSITE" id="PS50075">
    <property type="entry name" value="CARRIER"/>
    <property type="match status" value="1"/>
</dbReference>
<dbReference type="RefSeq" id="WP_229334578.1">
    <property type="nucleotide sequence ID" value="NZ_JAINUL010000001.1"/>
</dbReference>
<sequence length="122" mass="12659">MATTTDVLAEITGMLVEILGDEFLLAEEVTMSTSFNEDLALESIEFVALAELLHERYGSGVDLMGFLAEKDMDAILAMSVGELVAHISLITHASLARTSPTTKATPTAATTAAATASAPTAG</sequence>
<proteinExistence type="predicted"/>
<reference evidence="3 4" key="1">
    <citation type="submission" date="2021-08" db="EMBL/GenBank/DDBJ databases">
        <title>Genomic Architecture of Streptomyces flavotricini NGL1 and Streptomyces erythrochromogenes HMS4 With Differential Plant Beneficial attributes and laccase production capabilities.</title>
        <authorList>
            <person name="Salwan R."/>
            <person name="Kaur R."/>
            <person name="Sharma V."/>
        </authorList>
    </citation>
    <scope>NUCLEOTIDE SEQUENCE [LARGE SCALE GENOMIC DNA]</scope>
    <source>
        <strain evidence="3 4">NGL1</strain>
    </source>
</reference>
<protein>
    <submittedName>
        <fullName evidence="3">Acyl carrier protein</fullName>
    </submittedName>
</protein>
<evidence type="ECO:0000259" key="2">
    <source>
        <dbReference type="PROSITE" id="PS50075"/>
    </source>
</evidence>
<dbReference type="SUPFAM" id="SSF47336">
    <property type="entry name" value="ACP-like"/>
    <property type="match status" value="1"/>
</dbReference>
<gene>
    <name evidence="3" type="ORF">K7B10_04070</name>
</gene>
<evidence type="ECO:0000313" key="3">
    <source>
        <dbReference type="EMBL" id="MCC0093977.1"/>
    </source>
</evidence>